<protein>
    <submittedName>
        <fullName evidence="1">Uncharacterized protein</fullName>
    </submittedName>
</protein>
<feature type="non-terminal residue" evidence="1">
    <location>
        <position position="356"/>
    </location>
</feature>
<evidence type="ECO:0000313" key="2">
    <source>
        <dbReference type="Proteomes" id="UP000287033"/>
    </source>
</evidence>
<proteinExistence type="predicted"/>
<sequence>PARPVAFDGGFDADARRAAQDSCAIVARLLAEQVEARSRDDRGLHSPFRQQPCGFERDRHLRTRCNQGDVTREGRLDQNVGAERDLVVPTAVADRRQRLPRQAEDRRRGLRLQRAVPGFRGLNRVGRTKHQHIRDRAQRGEMLDRLMRRPVLAEPDRVMGHHMDDADPHQRREADRRPAVIGEAQEGAAIGNEATMQRDAVHRRRHAVLADAIVDVAAVEHILPHRNLRLRLRQVGVCEVSRAAEQVRQGLRDHIDDLLRGLPRREFRPLGRKALDERGHRLGIGAGQFPVQRVVERRPFTLAGGTRTFDPGAPRVAATAAELAPLGQHGIGNLEGQIRPAQRAAGLRRLVGAERR</sequence>
<keyword evidence="2" id="KW-1185">Reference proteome</keyword>
<dbReference type="AlphaFoldDB" id="A0A401TNK6"/>
<feature type="non-terminal residue" evidence="1">
    <location>
        <position position="1"/>
    </location>
</feature>
<dbReference type="EMBL" id="BEZZ01122158">
    <property type="protein sequence ID" value="GCC44247.1"/>
    <property type="molecule type" value="Genomic_DNA"/>
</dbReference>
<evidence type="ECO:0000313" key="1">
    <source>
        <dbReference type="EMBL" id="GCC44247.1"/>
    </source>
</evidence>
<accession>A0A401TNK6</accession>
<comment type="caution">
    <text evidence="1">The sequence shown here is derived from an EMBL/GenBank/DDBJ whole genome shotgun (WGS) entry which is preliminary data.</text>
</comment>
<name>A0A401TNK6_CHIPU</name>
<reference evidence="1 2" key="1">
    <citation type="journal article" date="2018" name="Nat. Ecol. Evol.">
        <title>Shark genomes provide insights into elasmobranch evolution and the origin of vertebrates.</title>
        <authorList>
            <person name="Hara Y"/>
            <person name="Yamaguchi K"/>
            <person name="Onimaru K"/>
            <person name="Kadota M"/>
            <person name="Koyanagi M"/>
            <person name="Keeley SD"/>
            <person name="Tatsumi K"/>
            <person name="Tanaka K"/>
            <person name="Motone F"/>
            <person name="Kageyama Y"/>
            <person name="Nozu R"/>
            <person name="Adachi N"/>
            <person name="Nishimura O"/>
            <person name="Nakagawa R"/>
            <person name="Tanegashima C"/>
            <person name="Kiyatake I"/>
            <person name="Matsumoto R"/>
            <person name="Murakumo K"/>
            <person name="Nishida K"/>
            <person name="Terakita A"/>
            <person name="Kuratani S"/>
            <person name="Sato K"/>
            <person name="Hyodo S Kuraku.S."/>
        </authorList>
    </citation>
    <scope>NUCLEOTIDE SEQUENCE [LARGE SCALE GENOMIC DNA]</scope>
</reference>
<dbReference type="Proteomes" id="UP000287033">
    <property type="component" value="Unassembled WGS sequence"/>
</dbReference>
<organism evidence="1 2">
    <name type="scientific">Chiloscyllium punctatum</name>
    <name type="common">Brownbanded bambooshark</name>
    <name type="synonym">Hemiscyllium punctatum</name>
    <dbReference type="NCBI Taxonomy" id="137246"/>
    <lineage>
        <taxon>Eukaryota</taxon>
        <taxon>Metazoa</taxon>
        <taxon>Chordata</taxon>
        <taxon>Craniata</taxon>
        <taxon>Vertebrata</taxon>
        <taxon>Chondrichthyes</taxon>
        <taxon>Elasmobranchii</taxon>
        <taxon>Galeomorphii</taxon>
        <taxon>Galeoidea</taxon>
        <taxon>Orectolobiformes</taxon>
        <taxon>Hemiscylliidae</taxon>
        <taxon>Chiloscyllium</taxon>
    </lineage>
</organism>
<gene>
    <name evidence="1" type="ORF">chiPu_0028071</name>
</gene>